<organism evidence="2 3">
    <name type="scientific">Caerostris extrusa</name>
    <name type="common">Bark spider</name>
    <name type="synonym">Caerostris bankana</name>
    <dbReference type="NCBI Taxonomy" id="172846"/>
    <lineage>
        <taxon>Eukaryota</taxon>
        <taxon>Metazoa</taxon>
        <taxon>Ecdysozoa</taxon>
        <taxon>Arthropoda</taxon>
        <taxon>Chelicerata</taxon>
        <taxon>Arachnida</taxon>
        <taxon>Araneae</taxon>
        <taxon>Araneomorphae</taxon>
        <taxon>Entelegynae</taxon>
        <taxon>Araneoidea</taxon>
        <taxon>Araneidae</taxon>
        <taxon>Caerostris</taxon>
    </lineage>
</organism>
<evidence type="ECO:0000313" key="3">
    <source>
        <dbReference type="Proteomes" id="UP001054945"/>
    </source>
</evidence>
<sequence length="132" mass="14973">MSRSHLIAGWNATNCSSKSSRDHLLDIGHDVIPALSTPVEYPLSPGGIKRSRKIKEASYLPSQGHRRPEDQQYARDRMREQTQDSWGNTKCKRTLHAGVSKSLQSSLRNLAPAPSMDRKQRQERRLNPLMPD</sequence>
<feature type="compositionally biased region" description="Basic and acidic residues" evidence="1">
    <location>
        <begin position="116"/>
        <end position="126"/>
    </location>
</feature>
<comment type="caution">
    <text evidence="2">The sequence shown here is derived from an EMBL/GenBank/DDBJ whole genome shotgun (WGS) entry which is preliminary data.</text>
</comment>
<feature type="compositionally biased region" description="Basic and acidic residues" evidence="1">
    <location>
        <begin position="66"/>
        <end position="82"/>
    </location>
</feature>
<feature type="region of interest" description="Disordered" evidence="1">
    <location>
        <begin position="36"/>
        <end position="132"/>
    </location>
</feature>
<keyword evidence="3" id="KW-1185">Reference proteome</keyword>
<accession>A0AAV4WCR9</accession>
<protein>
    <submittedName>
        <fullName evidence="2">Uncharacterized protein</fullName>
    </submittedName>
</protein>
<name>A0AAV4WCR9_CAEEX</name>
<dbReference type="AlphaFoldDB" id="A0AAV4WCR9"/>
<evidence type="ECO:0000313" key="2">
    <source>
        <dbReference type="EMBL" id="GIY79594.1"/>
    </source>
</evidence>
<gene>
    <name evidence="2" type="ORF">CEXT_4951</name>
</gene>
<proteinExistence type="predicted"/>
<reference evidence="2 3" key="1">
    <citation type="submission" date="2021-06" db="EMBL/GenBank/DDBJ databases">
        <title>Caerostris extrusa draft genome.</title>
        <authorList>
            <person name="Kono N."/>
            <person name="Arakawa K."/>
        </authorList>
    </citation>
    <scope>NUCLEOTIDE SEQUENCE [LARGE SCALE GENOMIC DNA]</scope>
</reference>
<dbReference type="EMBL" id="BPLR01015906">
    <property type="protein sequence ID" value="GIY79594.1"/>
    <property type="molecule type" value="Genomic_DNA"/>
</dbReference>
<dbReference type="Proteomes" id="UP001054945">
    <property type="component" value="Unassembled WGS sequence"/>
</dbReference>
<evidence type="ECO:0000256" key="1">
    <source>
        <dbReference type="SAM" id="MobiDB-lite"/>
    </source>
</evidence>